<evidence type="ECO:0000259" key="8">
    <source>
        <dbReference type="PROSITE" id="PS50850"/>
    </source>
</evidence>
<feature type="transmembrane region" description="Helical" evidence="7">
    <location>
        <begin position="358"/>
        <end position="377"/>
    </location>
</feature>
<feature type="transmembrane region" description="Helical" evidence="7">
    <location>
        <begin position="129"/>
        <end position="150"/>
    </location>
</feature>
<feature type="domain" description="Major facilitator superfamily (MFS) profile" evidence="8">
    <location>
        <begin position="4"/>
        <end position="379"/>
    </location>
</feature>
<keyword evidence="5 7" id="KW-0472">Membrane</keyword>
<evidence type="ECO:0000256" key="5">
    <source>
        <dbReference type="ARBA" id="ARBA00023136"/>
    </source>
</evidence>
<dbReference type="PROSITE" id="PS50850">
    <property type="entry name" value="MFS"/>
    <property type="match status" value="1"/>
</dbReference>
<feature type="transmembrane region" description="Helical" evidence="7">
    <location>
        <begin position="199"/>
        <end position="222"/>
    </location>
</feature>
<dbReference type="RefSeq" id="WP_380223135.1">
    <property type="nucleotide sequence ID" value="NZ_JBHSOF010000001.1"/>
</dbReference>
<dbReference type="InterPro" id="IPR020846">
    <property type="entry name" value="MFS_dom"/>
</dbReference>
<dbReference type="EMBL" id="JBHSOF010000001">
    <property type="protein sequence ID" value="MFC5661577.1"/>
    <property type="molecule type" value="Genomic_DNA"/>
</dbReference>
<keyword evidence="3 7" id="KW-0812">Transmembrane</keyword>
<name>A0ABW0WVP6_9ACTN</name>
<dbReference type="Pfam" id="PF07690">
    <property type="entry name" value="MFS_1"/>
    <property type="match status" value="1"/>
</dbReference>
<accession>A0ABW0WVP6</accession>
<keyword evidence="4 7" id="KW-1133">Transmembrane helix</keyword>
<comment type="caution">
    <text evidence="9">The sequence shown here is derived from an EMBL/GenBank/DDBJ whole genome shotgun (WGS) entry which is preliminary data.</text>
</comment>
<dbReference type="Proteomes" id="UP001595975">
    <property type="component" value="Unassembled WGS sequence"/>
</dbReference>
<feature type="transmembrane region" description="Helical" evidence="7">
    <location>
        <begin position="42"/>
        <end position="63"/>
    </location>
</feature>
<evidence type="ECO:0000256" key="4">
    <source>
        <dbReference type="ARBA" id="ARBA00022989"/>
    </source>
</evidence>
<evidence type="ECO:0000256" key="6">
    <source>
        <dbReference type="SAM" id="MobiDB-lite"/>
    </source>
</evidence>
<feature type="region of interest" description="Disordered" evidence="6">
    <location>
        <begin position="405"/>
        <end position="424"/>
    </location>
</feature>
<dbReference type="InterPro" id="IPR050189">
    <property type="entry name" value="MFS_Efflux_Transporters"/>
</dbReference>
<dbReference type="Gene3D" id="1.20.1250.20">
    <property type="entry name" value="MFS general substrate transporter like domains"/>
    <property type="match status" value="1"/>
</dbReference>
<feature type="transmembrane region" description="Helical" evidence="7">
    <location>
        <begin position="156"/>
        <end position="178"/>
    </location>
</feature>
<dbReference type="InterPro" id="IPR011701">
    <property type="entry name" value="MFS"/>
</dbReference>
<feature type="transmembrane region" description="Helical" evidence="7">
    <location>
        <begin position="234"/>
        <end position="254"/>
    </location>
</feature>
<dbReference type="CDD" id="cd17324">
    <property type="entry name" value="MFS_NepI_like"/>
    <property type="match status" value="1"/>
</dbReference>
<dbReference type="PANTHER" id="PTHR43124:SF3">
    <property type="entry name" value="CHLORAMPHENICOL EFFLUX PUMP RV0191"/>
    <property type="match status" value="1"/>
</dbReference>
<keyword evidence="2" id="KW-1003">Cell membrane</keyword>
<feature type="transmembrane region" description="Helical" evidence="7">
    <location>
        <begin position="291"/>
        <end position="314"/>
    </location>
</feature>
<dbReference type="InterPro" id="IPR036259">
    <property type="entry name" value="MFS_trans_sf"/>
</dbReference>
<protein>
    <submittedName>
        <fullName evidence="9">MFS transporter</fullName>
    </submittedName>
</protein>
<evidence type="ECO:0000256" key="1">
    <source>
        <dbReference type="ARBA" id="ARBA00004651"/>
    </source>
</evidence>
<comment type="subcellular location">
    <subcellularLocation>
        <location evidence="1">Cell membrane</location>
        <topology evidence="1">Multi-pass membrane protein</topology>
    </subcellularLocation>
</comment>
<evidence type="ECO:0000313" key="10">
    <source>
        <dbReference type="Proteomes" id="UP001595975"/>
    </source>
</evidence>
<evidence type="ECO:0000256" key="7">
    <source>
        <dbReference type="SAM" id="Phobius"/>
    </source>
</evidence>
<keyword evidence="10" id="KW-1185">Reference proteome</keyword>
<gene>
    <name evidence="9" type="ORF">ACFP3U_01125</name>
</gene>
<feature type="transmembrane region" description="Helical" evidence="7">
    <location>
        <begin position="266"/>
        <end position="285"/>
    </location>
</feature>
<evidence type="ECO:0000256" key="2">
    <source>
        <dbReference type="ARBA" id="ARBA00022475"/>
    </source>
</evidence>
<reference evidence="10" key="1">
    <citation type="journal article" date="2019" name="Int. J. Syst. Evol. Microbiol.">
        <title>The Global Catalogue of Microorganisms (GCM) 10K type strain sequencing project: providing services to taxonomists for standard genome sequencing and annotation.</title>
        <authorList>
            <consortium name="The Broad Institute Genomics Platform"/>
            <consortium name="The Broad Institute Genome Sequencing Center for Infectious Disease"/>
            <person name="Wu L."/>
            <person name="Ma J."/>
        </authorList>
    </citation>
    <scope>NUCLEOTIDE SEQUENCE [LARGE SCALE GENOMIC DNA]</scope>
    <source>
        <strain evidence="10">CGMCC 4.1437</strain>
    </source>
</reference>
<dbReference type="PANTHER" id="PTHR43124">
    <property type="entry name" value="PURINE EFFLUX PUMP PBUE"/>
    <property type="match status" value="1"/>
</dbReference>
<feature type="transmembrane region" description="Helical" evidence="7">
    <location>
        <begin position="70"/>
        <end position="89"/>
    </location>
</feature>
<proteinExistence type="predicted"/>
<dbReference type="SUPFAM" id="SSF103473">
    <property type="entry name" value="MFS general substrate transporter"/>
    <property type="match status" value="1"/>
</dbReference>
<sequence length="424" mass="42177">MPLALVALAVTAFAIGTTEFAVMGLLPQVADSLDVSIPQAGWLISAYALGVVIGAPLLTALAAGRPRKAVLIALAGFFAFGNLLCAIAPDFWTLAAARLITGLPHGAFFGAGAVAAAELVTPDKRARAVAVMFSGLTLANVVGVPAATLLGQHLGWRATMLVVVAIGAAGALAIARLVPALPSPAQAGLRHELGAFRSGQLWLALAMVVVGCGGFFACYSYITPLLTEVSGFGTGSVTLVLSLFGVGMTIGNVLGGYAADRALRPTVCASFLLVAAVLALFAVTARAEWSAAVTVLLVGLFGFAIVPAVQTLVLQKASAAPTLASATVQGAFNLANAQGAYFGGLALDAGLGWTSPTLVGAGLATAGAVIAVASWAVDRRRPSAAARASAPTLVVAGAGTGTGVGVGSAPAPEGRIGAETTTRR</sequence>
<evidence type="ECO:0000256" key="3">
    <source>
        <dbReference type="ARBA" id="ARBA00022692"/>
    </source>
</evidence>
<evidence type="ECO:0000313" key="9">
    <source>
        <dbReference type="EMBL" id="MFC5661577.1"/>
    </source>
</evidence>
<organism evidence="9 10">
    <name type="scientific">Kitasatospora misakiensis</name>
    <dbReference type="NCBI Taxonomy" id="67330"/>
    <lineage>
        <taxon>Bacteria</taxon>
        <taxon>Bacillati</taxon>
        <taxon>Actinomycetota</taxon>
        <taxon>Actinomycetes</taxon>
        <taxon>Kitasatosporales</taxon>
        <taxon>Streptomycetaceae</taxon>
        <taxon>Kitasatospora</taxon>
    </lineage>
</organism>